<evidence type="ECO:0000313" key="3">
    <source>
        <dbReference type="Proteomes" id="UP000886523"/>
    </source>
</evidence>
<evidence type="ECO:0000313" key="2">
    <source>
        <dbReference type="EMBL" id="KAF9504165.1"/>
    </source>
</evidence>
<dbReference type="Proteomes" id="UP000886523">
    <property type="component" value="Unassembled WGS sequence"/>
</dbReference>
<dbReference type="AlphaFoldDB" id="A0A9P6AF18"/>
<reference evidence="2" key="1">
    <citation type="journal article" date="2020" name="Nat. Commun.">
        <title>Large-scale genome sequencing of mycorrhizal fungi provides insights into the early evolution of symbiotic traits.</title>
        <authorList>
            <person name="Miyauchi S."/>
            <person name="Kiss E."/>
            <person name="Kuo A."/>
            <person name="Drula E."/>
            <person name="Kohler A."/>
            <person name="Sanchez-Garcia M."/>
            <person name="Morin E."/>
            <person name="Andreopoulos B."/>
            <person name="Barry K.W."/>
            <person name="Bonito G."/>
            <person name="Buee M."/>
            <person name="Carver A."/>
            <person name="Chen C."/>
            <person name="Cichocki N."/>
            <person name="Clum A."/>
            <person name="Culley D."/>
            <person name="Crous P.W."/>
            <person name="Fauchery L."/>
            <person name="Girlanda M."/>
            <person name="Hayes R.D."/>
            <person name="Keri Z."/>
            <person name="LaButti K."/>
            <person name="Lipzen A."/>
            <person name="Lombard V."/>
            <person name="Magnuson J."/>
            <person name="Maillard F."/>
            <person name="Murat C."/>
            <person name="Nolan M."/>
            <person name="Ohm R.A."/>
            <person name="Pangilinan J."/>
            <person name="Pereira M.F."/>
            <person name="Perotto S."/>
            <person name="Peter M."/>
            <person name="Pfister S."/>
            <person name="Riley R."/>
            <person name="Sitrit Y."/>
            <person name="Stielow J.B."/>
            <person name="Szollosi G."/>
            <person name="Zifcakova L."/>
            <person name="Stursova M."/>
            <person name="Spatafora J.W."/>
            <person name="Tedersoo L."/>
            <person name="Vaario L.M."/>
            <person name="Yamada A."/>
            <person name="Yan M."/>
            <person name="Wang P."/>
            <person name="Xu J."/>
            <person name="Bruns T."/>
            <person name="Baldrian P."/>
            <person name="Vilgalys R."/>
            <person name="Dunand C."/>
            <person name="Henrissat B."/>
            <person name="Grigoriev I.V."/>
            <person name="Hibbett D."/>
            <person name="Nagy L.G."/>
            <person name="Martin F.M."/>
        </authorList>
    </citation>
    <scope>NUCLEOTIDE SEQUENCE</scope>
    <source>
        <strain evidence="2">UP504</strain>
    </source>
</reference>
<evidence type="ECO:0000256" key="1">
    <source>
        <dbReference type="SAM" id="MobiDB-lite"/>
    </source>
</evidence>
<proteinExistence type="predicted"/>
<sequence length="499" mass="55674">MSGLEEAMNNERNPKDLARLEAERAMRLEARQARAAELAEEHAEWRRRTKGKGKETEVEADDEAKEEEFDEAHTKPLVSRLTKSQTERVKQQAEEERERYAALAQEMQVPTELVLQTAHAQTGKSRGGPWNDFTRLYSAENPDHGNRSQSKLENIFGSSRAPILKKLGKDLSEKSRQNYNLYDLAAVGFVTALDPTDGAAIANASVFAPSKKIGDIVEQIFWTPANKRKFIALNLAEAETFEPLIKGWEAYAEANPLEDLHSTVSGKLLEMANRVLKQNGVLESWAKKGWPYVGLANVIYDLLNKDKGVSFRIHNWPSTCPVSKKAETYIQSELKCVLQSIVVGFVKGAHSRQEGYPLVIPGTILYMEAFSRGYGGWNLPLVFDQKKNPLLHLWDSTKWRKMDAAQKAKEGKNRAKMNKALWDTGGKSSAIVNVVSSDLEDTPPSFREASDDGSGAEIAPQRSSKTKLLLAKRRHPAKNQTWAVVKEGVNPLIGGRTPP</sequence>
<feature type="compositionally biased region" description="Acidic residues" evidence="1">
    <location>
        <begin position="58"/>
        <end position="70"/>
    </location>
</feature>
<feature type="region of interest" description="Disordered" evidence="1">
    <location>
        <begin position="40"/>
        <end position="93"/>
    </location>
</feature>
<accession>A0A9P6AF18</accession>
<feature type="compositionally biased region" description="Basic and acidic residues" evidence="1">
    <location>
        <begin position="40"/>
        <end position="57"/>
    </location>
</feature>
<feature type="region of interest" description="Disordered" evidence="1">
    <location>
        <begin position="439"/>
        <end position="477"/>
    </location>
</feature>
<name>A0A9P6AF18_9AGAM</name>
<protein>
    <submittedName>
        <fullName evidence="2">Uncharacterized protein</fullName>
    </submittedName>
</protein>
<dbReference type="EMBL" id="MU129256">
    <property type="protein sequence ID" value="KAF9504165.1"/>
    <property type="molecule type" value="Genomic_DNA"/>
</dbReference>
<organism evidence="2 3">
    <name type="scientific">Hydnum rufescens UP504</name>
    <dbReference type="NCBI Taxonomy" id="1448309"/>
    <lineage>
        <taxon>Eukaryota</taxon>
        <taxon>Fungi</taxon>
        <taxon>Dikarya</taxon>
        <taxon>Basidiomycota</taxon>
        <taxon>Agaricomycotina</taxon>
        <taxon>Agaricomycetes</taxon>
        <taxon>Cantharellales</taxon>
        <taxon>Hydnaceae</taxon>
        <taxon>Hydnum</taxon>
    </lineage>
</organism>
<comment type="caution">
    <text evidence="2">The sequence shown here is derived from an EMBL/GenBank/DDBJ whole genome shotgun (WGS) entry which is preliminary data.</text>
</comment>
<gene>
    <name evidence="2" type="ORF">BS47DRAFT_1368990</name>
</gene>
<keyword evidence="3" id="KW-1185">Reference proteome</keyword>